<feature type="transmembrane region" description="Helical" evidence="6">
    <location>
        <begin position="347"/>
        <end position="373"/>
    </location>
</feature>
<keyword evidence="3 6" id="KW-0812">Transmembrane</keyword>
<dbReference type="PANTHER" id="PTHR42770:SF7">
    <property type="entry name" value="MEMBRANE PROTEIN"/>
    <property type="match status" value="1"/>
</dbReference>
<accession>A0A402AM34</accession>
<keyword evidence="2" id="KW-1003">Cell membrane</keyword>
<evidence type="ECO:0008006" key="9">
    <source>
        <dbReference type="Google" id="ProtNLM"/>
    </source>
</evidence>
<proteinExistence type="predicted"/>
<evidence type="ECO:0000256" key="5">
    <source>
        <dbReference type="ARBA" id="ARBA00023136"/>
    </source>
</evidence>
<evidence type="ECO:0000256" key="4">
    <source>
        <dbReference type="ARBA" id="ARBA00022989"/>
    </source>
</evidence>
<gene>
    <name evidence="7" type="ORF">KDK_40580</name>
</gene>
<feature type="transmembrane region" description="Helical" evidence="6">
    <location>
        <begin position="426"/>
        <end position="451"/>
    </location>
</feature>
<feature type="transmembrane region" description="Helical" evidence="6">
    <location>
        <begin position="179"/>
        <end position="200"/>
    </location>
</feature>
<dbReference type="PANTHER" id="PTHR42770">
    <property type="entry name" value="AMINO ACID TRANSPORTER-RELATED"/>
    <property type="match status" value="1"/>
</dbReference>
<feature type="transmembrane region" description="Helical" evidence="6">
    <location>
        <begin position="107"/>
        <end position="136"/>
    </location>
</feature>
<keyword evidence="4 6" id="KW-1133">Transmembrane helix</keyword>
<dbReference type="PIRSF" id="PIRSF006060">
    <property type="entry name" value="AA_transporter"/>
    <property type="match status" value="1"/>
</dbReference>
<dbReference type="Gene3D" id="1.20.1740.10">
    <property type="entry name" value="Amino acid/polyamine transporter I"/>
    <property type="match status" value="1"/>
</dbReference>
<keyword evidence="5 6" id="KW-0472">Membrane</keyword>
<evidence type="ECO:0000313" key="7">
    <source>
        <dbReference type="EMBL" id="GCE20258.1"/>
    </source>
</evidence>
<dbReference type="Proteomes" id="UP000287188">
    <property type="component" value="Unassembled WGS sequence"/>
</dbReference>
<comment type="subcellular location">
    <subcellularLocation>
        <location evidence="1">Cell membrane</location>
        <topology evidence="1">Multi-pass membrane protein</topology>
    </subcellularLocation>
</comment>
<evidence type="ECO:0000256" key="1">
    <source>
        <dbReference type="ARBA" id="ARBA00004651"/>
    </source>
</evidence>
<evidence type="ECO:0000313" key="8">
    <source>
        <dbReference type="Proteomes" id="UP000287188"/>
    </source>
</evidence>
<feature type="transmembrane region" description="Helical" evidence="6">
    <location>
        <begin position="463"/>
        <end position="485"/>
    </location>
</feature>
<dbReference type="InterPro" id="IPR050367">
    <property type="entry name" value="APC_superfamily"/>
</dbReference>
<dbReference type="Pfam" id="PF13520">
    <property type="entry name" value="AA_permease_2"/>
    <property type="match status" value="1"/>
</dbReference>
<reference evidence="8" key="1">
    <citation type="submission" date="2018-12" db="EMBL/GenBank/DDBJ databases">
        <title>Tengunoibacter tsumagoiensis gen. nov., sp. nov., Dictyobacter kobayashii sp. nov., D. alpinus sp. nov., and D. joshuensis sp. nov. and description of Dictyobacteraceae fam. nov. within the order Ktedonobacterales isolated from Tengu-no-mugimeshi.</title>
        <authorList>
            <person name="Wang C.M."/>
            <person name="Zheng Y."/>
            <person name="Sakai Y."/>
            <person name="Toyoda A."/>
            <person name="Minakuchi Y."/>
            <person name="Abe K."/>
            <person name="Yokota A."/>
            <person name="Yabe S."/>
        </authorList>
    </citation>
    <scope>NUCLEOTIDE SEQUENCE [LARGE SCALE GENOMIC DNA]</scope>
    <source>
        <strain evidence="8">Uno11</strain>
    </source>
</reference>
<evidence type="ECO:0000256" key="6">
    <source>
        <dbReference type="SAM" id="Phobius"/>
    </source>
</evidence>
<keyword evidence="8" id="KW-1185">Reference proteome</keyword>
<dbReference type="GO" id="GO:0022857">
    <property type="term" value="F:transmembrane transporter activity"/>
    <property type="evidence" value="ECO:0007669"/>
    <property type="project" value="InterPro"/>
</dbReference>
<feature type="transmembrane region" description="Helical" evidence="6">
    <location>
        <begin position="148"/>
        <end position="167"/>
    </location>
</feature>
<feature type="transmembrane region" description="Helical" evidence="6">
    <location>
        <begin position="65"/>
        <end position="86"/>
    </location>
</feature>
<organism evidence="7 8">
    <name type="scientific">Dictyobacter kobayashii</name>
    <dbReference type="NCBI Taxonomy" id="2014872"/>
    <lineage>
        <taxon>Bacteria</taxon>
        <taxon>Bacillati</taxon>
        <taxon>Chloroflexota</taxon>
        <taxon>Ktedonobacteria</taxon>
        <taxon>Ktedonobacterales</taxon>
        <taxon>Dictyobacteraceae</taxon>
        <taxon>Dictyobacter</taxon>
    </lineage>
</organism>
<dbReference type="OrthoDB" id="138071at2"/>
<name>A0A402AM34_9CHLR</name>
<feature type="transmembrane region" description="Helical" evidence="6">
    <location>
        <begin position="220"/>
        <end position="242"/>
    </location>
</feature>
<comment type="caution">
    <text evidence="7">The sequence shown here is derived from an EMBL/GenBank/DDBJ whole genome shotgun (WGS) entry which is preliminary data.</text>
</comment>
<dbReference type="RefSeq" id="WP_126551959.1">
    <property type="nucleotide sequence ID" value="NZ_BIFS01000001.1"/>
</dbReference>
<sequence length="512" mass="56419">MPAVKDIHQAGTTRIATIAPLHSEKLIPHVMPRILTSWDMTTTFIVSTYLASCASTVAAGGPAAITYLVLVGLTFFVPCLIATAQLGHVYPHEGALYNWAHHTIGGYWSFFAGFCAWFPGVLISSSLASLLVIYATPFLYPTLLNQPWKQGIAICLVLAVSGFLSTFRFRLVKNLVNLLVILLFSGTLVIALACIIWLIRGHHSATTFTNWSDWEPRSDNIVMFGLLAFAYLGTEGPLTMAGEIKGRKVIGRHLIWGPLLLALIYALNTLSVLIVLGRQAAYDPFALVRTVYVVLGKDFAVATSVCLMASFLATILVYNYLYARLLLVASVDKRLPRYISKLNRRQVPVNAILLQALLAIIVTLAMFNLAPLLTMIGQPQTFSAQVYMVSQASAALVWTISAAFLFICLIGCILKQSQAFQRHRIFPIPLLWFSIVIGILSCAITVADTLLYSWTNLIPNTQWWYLVGGVTSVLLALSAFISIFAKSEVDWQTLNAYIAVPLQKENASRIER</sequence>
<evidence type="ECO:0000256" key="2">
    <source>
        <dbReference type="ARBA" id="ARBA00022475"/>
    </source>
</evidence>
<protein>
    <recommendedName>
        <fullName evidence="9">Amino acid permease</fullName>
    </recommendedName>
</protein>
<feature type="transmembrane region" description="Helical" evidence="6">
    <location>
        <begin position="41"/>
        <end position="59"/>
    </location>
</feature>
<dbReference type="InterPro" id="IPR002293">
    <property type="entry name" value="AA/rel_permease1"/>
</dbReference>
<evidence type="ECO:0000256" key="3">
    <source>
        <dbReference type="ARBA" id="ARBA00022692"/>
    </source>
</evidence>
<feature type="transmembrane region" description="Helical" evidence="6">
    <location>
        <begin position="299"/>
        <end position="327"/>
    </location>
</feature>
<dbReference type="GO" id="GO:0005886">
    <property type="term" value="C:plasma membrane"/>
    <property type="evidence" value="ECO:0007669"/>
    <property type="project" value="UniProtKB-SubCell"/>
</dbReference>
<feature type="transmembrane region" description="Helical" evidence="6">
    <location>
        <begin position="254"/>
        <end position="279"/>
    </location>
</feature>
<feature type="transmembrane region" description="Helical" evidence="6">
    <location>
        <begin position="393"/>
        <end position="414"/>
    </location>
</feature>
<dbReference type="AlphaFoldDB" id="A0A402AM34"/>
<dbReference type="EMBL" id="BIFS01000001">
    <property type="protein sequence ID" value="GCE20258.1"/>
    <property type="molecule type" value="Genomic_DNA"/>
</dbReference>